<dbReference type="Proteomes" id="UP001165740">
    <property type="component" value="Chromosome 11"/>
</dbReference>
<feature type="transmembrane region" description="Helical" evidence="2">
    <location>
        <begin position="62"/>
        <end position="85"/>
    </location>
</feature>
<accession>A0A9W2YDB8</accession>
<gene>
    <name evidence="5" type="primary">LOC106050833</name>
</gene>
<keyword evidence="2" id="KW-0812">Transmembrane</keyword>
<feature type="signal peptide" evidence="3">
    <location>
        <begin position="1"/>
        <end position="18"/>
    </location>
</feature>
<feature type="region of interest" description="Disordered" evidence="1">
    <location>
        <begin position="95"/>
        <end position="155"/>
    </location>
</feature>
<proteinExistence type="predicted"/>
<evidence type="ECO:0000313" key="5">
    <source>
        <dbReference type="RefSeq" id="XP_055860590.1"/>
    </source>
</evidence>
<dbReference type="AlphaFoldDB" id="A0A9W2YDB8"/>
<keyword evidence="3" id="KW-0732">Signal</keyword>
<keyword evidence="4" id="KW-1185">Reference proteome</keyword>
<evidence type="ECO:0000256" key="2">
    <source>
        <dbReference type="SAM" id="Phobius"/>
    </source>
</evidence>
<keyword evidence="2" id="KW-0472">Membrane</keyword>
<evidence type="ECO:0000256" key="3">
    <source>
        <dbReference type="SAM" id="SignalP"/>
    </source>
</evidence>
<feature type="chain" id="PRO_5040972375" evidence="3">
    <location>
        <begin position="19"/>
        <end position="155"/>
    </location>
</feature>
<protein>
    <submittedName>
        <fullName evidence="5">Uncharacterized protein LOC106050833</fullName>
    </submittedName>
</protein>
<dbReference type="GeneID" id="106050833"/>
<feature type="compositionally biased region" description="Basic and acidic residues" evidence="1">
    <location>
        <begin position="142"/>
        <end position="155"/>
    </location>
</feature>
<feature type="compositionally biased region" description="Low complexity" evidence="1">
    <location>
        <begin position="101"/>
        <end position="110"/>
    </location>
</feature>
<keyword evidence="2" id="KW-1133">Transmembrane helix</keyword>
<organism evidence="4 5">
    <name type="scientific">Biomphalaria glabrata</name>
    <name type="common">Bloodfluke planorb</name>
    <name type="synonym">Freshwater snail</name>
    <dbReference type="NCBI Taxonomy" id="6526"/>
    <lineage>
        <taxon>Eukaryota</taxon>
        <taxon>Metazoa</taxon>
        <taxon>Spiralia</taxon>
        <taxon>Lophotrochozoa</taxon>
        <taxon>Mollusca</taxon>
        <taxon>Gastropoda</taxon>
        <taxon>Heterobranchia</taxon>
        <taxon>Euthyneura</taxon>
        <taxon>Panpulmonata</taxon>
        <taxon>Hygrophila</taxon>
        <taxon>Lymnaeoidea</taxon>
        <taxon>Planorbidae</taxon>
        <taxon>Biomphalaria</taxon>
    </lineage>
</organism>
<evidence type="ECO:0000256" key="1">
    <source>
        <dbReference type="SAM" id="MobiDB-lite"/>
    </source>
</evidence>
<name>A0A9W2YDB8_BIOGL</name>
<sequence>MIQFFYFTAILFVGYIKGNPTESPVFNLTSSISSDTKVTTSTTAIKNAVTESSTFIPVDQDLIITVSVAGFLLLCLLIFIIAYFVRQATSEKYKPKRIPATTTTNNSTTTPGPENGHFNPFPPNAAAVKNSVPATAQKTRYIQKEHEKRAAPNRH</sequence>
<evidence type="ECO:0000313" key="4">
    <source>
        <dbReference type="Proteomes" id="UP001165740"/>
    </source>
</evidence>
<dbReference type="RefSeq" id="XP_055860590.1">
    <property type="nucleotide sequence ID" value="XM_056004615.1"/>
</dbReference>
<reference evidence="5" key="1">
    <citation type="submission" date="2025-08" db="UniProtKB">
        <authorList>
            <consortium name="RefSeq"/>
        </authorList>
    </citation>
    <scope>IDENTIFICATION</scope>
</reference>